<evidence type="ECO:0000313" key="5">
    <source>
        <dbReference type="EMBL" id="KGN03326.1"/>
    </source>
</evidence>
<keyword evidence="3" id="KW-0175">Coiled coil</keyword>
<dbReference type="AlphaFoldDB" id="A0AA88ZS11"/>
<dbReference type="SMART" id="SM00382">
    <property type="entry name" value="AAA"/>
    <property type="match status" value="2"/>
</dbReference>
<evidence type="ECO:0000259" key="4">
    <source>
        <dbReference type="PROSITE" id="PS50893"/>
    </source>
</evidence>
<proteinExistence type="predicted"/>
<dbReference type="NCBIfam" id="NF000355">
    <property type="entry name" value="ribo_prot_ABC_F"/>
    <property type="match status" value="1"/>
</dbReference>
<dbReference type="InterPro" id="IPR003439">
    <property type="entry name" value="ABC_transporter-like_ATP-bd"/>
</dbReference>
<protein>
    <recommendedName>
        <fullName evidence="4">ABC transporter domain-containing protein</fullName>
    </recommendedName>
</protein>
<dbReference type="Gene3D" id="3.40.50.300">
    <property type="entry name" value="P-loop containing nucleotide triphosphate hydrolases"/>
    <property type="match status" value="2"/>
</dbReference>
<accession>A0AA88ZS11</accession>
<dbReference type="SUPFAM" id="SSF52540">
    <property type="entry name" value="P-loop containing nucleoside triphosphate hydrolases"/>
    <property type="match status" value="2"/>
</dbReference>
<dbReference type="InterPro" id="IPR027417">
    <property type="entry name" value="P-loop_NTPase"/>
</dbReference>
<dbReference type="Pfam" id="PF12848">
    <property type="entry name" value="ABC_tran_Xtn"/>
    <property type="match status" value="1"/>
</dbReference>
<gene>
    <name evidence="5" type="ORF">Z969_01650</name>
</gene>
<dbReference type="InterPro" id="IPR032781">
    <property type="entry name" value="ABC_tran_Xtn"/>
</dbReference>
<dbReference type="PANTHER" id="PTHR42855:SF2">
    <property type="entry name" value="DRUG RESISTANCE ABC TRANSPORTER,ATP-BINDING PROTEIN"/>
    <property type="match status" value="1"/>
</dbReference>
<dbReference type="RefSeq" id="WP_039248458.1">
    <property type="nucleotide sequence ID" value="NZ_JDRX01000002.1"/>
</dbReference>
<name>A0AA88ZS11_CLONO</name>
<dbReference type="Pfam" id="PF00005">
    <property type="entry name" value="ABC_tran"/>
    <property type="match status" value="2"/>
</dbReference>
<dbReference type="GO" id="GO:0016887">
    <property type="term" value="F:ATP hydrolysis activity"/>
    <property type="evidence" value="ECO:0007669"/>
    <property type="project" value="InterPro"/>
</dbReference>
<evidence type="ECO:0000256" key="3">
    <source>
        <dbReference type="SAM" id="Coils"/>
    </source>
</evidence>
<feature type="domain" description="ABC transporter" evidence="4">
    <location>
        <begin position="3"/>
        <end position="221"/>
    </location>
</feature>
<organism evidence="5 6">
    <name type="scientific">Clostridium novyi A str. 4570</name>
    <dbReference type="NCBI Taxonomy" id="1444290"/>
    <lineage>
        <taxon>Bacteria</taxon>
        <taxon>Bacillati</taxon>
        <taxon>Bacillota</taxon>
        <taxon>Clostridia</taxon>
        <taxon>Eubacteriales</taxon>
        <taxon>Clostridiaceae</taxon>
        <taxon>Clostridium</taxon>
    </lineage>
</organism>
<dbReference type="CDD" id="cd03221">
    <property type="entry name" value="ABCF_EF-3"/>
    <property type="match status" value="2"/>
</dbReference>
<evidence type="ECO:0000313" key="6">
    <source>
        <dbReference type="Proteomes" id="UP000030016"/>
    </source>
</evidence>
<dbReference type="PROSITE" id="PS50893">
    <property type="entry name" value="ABC_TRANSPORTER_2"/>
    <property type="match status" value="2"/>
</dbReference>
<dbReference type="PROSITE" id="PS00211">
    <property type="entry name" value="ABC_TRANSPORTER_1"/>
    <property type="match status" value="1"/>
</dbReference>
<dbReference type="Proteomes" id="UP000030016">
    <property type="component" value="Unassembled WGS sequence"/>
</dbReference>
<evidence type="ECO:0000256" key="1">
    <source>
        <dbReference type="ARBA" id="ARBA00022741"/>
    </source>
</evidence>
<dbReference type="InterPro" id="IPR017871">
    <property type="entry name" value="ABC_transporter-like_CS"/>
</dbReference>
<keyword evidence="2" id="KW-0067">ATP-binding</keyword>
<dbReference type="InterPro" id="IPR003593">
    <property type="entry name" value="AAA+_ATPase"/>
</dbReference>
<reference evidence="5 6" key="1">
    <citation type="submission" date="2014-01" db="EMBL/GenBank/DDBJ databases">
        <title>Plasmidome dynamics in the species complex Clostridium novyi sensu lato converts strains of independent lineages into distinctly different pathogens.</title>
        <authorList>
            <person name="Skarin H."/>
            <person name="Segerman B."/>
        </authorList>
    </citation>
    <scope>NUCLEOTIDE SEQUENCE [LARGE SCALE GENOMIC DNA]</scope>
    <source>
        <strain evidence="5 6">4570</strain>
    </source>
</reference>
<dbReference type="FunFam" id="3.40.50.300:FF:000011">
    <property type="entry name" value="Putative ABC transporter ATP-binding component"/>
    <property type="match status" value="1"/>
</dbReference>
<feature type="domain" description="ABC transporter" evidence="4">
    <location>
        <begin position="312"/>
        <end position="523"/>
    </location>
</feature>
<dbReference type="EMBL" id="JDRX01000002">
    <property type="protein sequence ID" value="KGN03326.1"/>
    <property type="molecule type" value="Genomic_DNA"/>
</dbReference>
<evidence type="ECO:0000256" key="2">
    <source>
        <dbReference type="ARBA" id="ARBA00022840"/>
    </source>
</evidence>
<dbReference type="InterPro" id="IPR051309">
    <property type="entry name" value="ABCF_ATPase"/>
</dbReference>
<dbReference type="PANTHER" id="PTHR42855">
    <property type="entry name" value="ABC TRANSPORTER ATP-BINDING SUBUNIT"/>
    <property type="match status" value="1"/>
</dbReference>
<comment type="caution">
    <text evidence="5">The sequence shown here is derived from an EMBL/GenBank/DDBJ whole genome shotgun (WGS) entry which is preliminary data.</text>
</comment>
<keyword evidence="1" id="KW-0547">Nucleotide-binding</keyword>
<dbReference type="GO" id="GO:0005524">
    <property type="term" value="F:ATP binding"/>
    <property type="evidence" value="ECO:0007669"/>
    <property type="project" value="UniProtKB-KW"/>
</dbReference>
<sequence>MQLYFNNLSKSYGDSKIFECISGKINQGDKIGIVGLNGVGKTTLCNILCGKETADEGIVKVSSSLKIVYIEQNPKFDNDISVYDELYETAKICTTNEKKLKTVVDKALNTVKLSSKMSKMNVKKLSGGEKTKVLLAKILVSEYDLLILDEPTNHLDIQSCKWLEDYLNNLNKSLLVISHDRFFLDNIANKIWEIKNKTLKEYKGNYSDYKVEKDNELKNIMKEYTKQQDKIKSLKSVINDRTNWYASAHKSAGQNDFLRAKAKKHASVLKSKKRELQKLEENKIIKPKEEIAPMFKLINKNIINKKLPSVLINCNNICKSYGEKVILKNSKFQVNNGDKVAIIGENGCGKTTLLKIIQGIDKDYQGEVKVNPSINIGYFSQELSELKLENTVIEEVLLNDISSSEARMFLASLIFKGDDVKKKIKELSMGEKCRVAFAKLILGKSNILILDEPTNYMDIVSKEALENVLCQFQGTIIFVSHDRYFIRKIANKIIEIKDKKLKVYNGNYDYYIEKNNEEYTKQEVGMEYNNIKNKLQVLEYELAFLSGKLSEPLEEKEKKQLTDKFIKISQEIRNIKN</sequence>
<feature type="coiled-coil region" evidence="3">
    <location>
        <begin position="210"/>
        <end position="237"/>
    </location>
</feature>